<evidence type="ECO:0000313" key="11">
    <source>
        <dbReference type="EMBL" id="CAF3667889.1"/>
    </source>
</evidence>
<comment type="subcellular location">
    <subcellularLocation>
        <location evidence="1">Membrane</location>
        <topology evidence="1">Multi-pass membrane protein</topology>
    </subcellularLocation>
</comment>
<evidence type="ECO:0000256" key="3">
    <source>
        <dbReference type="ARBA" id="ARBA00007282"/>
    </source>
</evidence>
<evidence type="ECO:0000256" key="5">
    <source>
        <dbReference type="ARBA" id="ARBA00022692"/>
    </source>
</evidence>
<reference evidence="11" key="1">
    <citation type="submission" date="2021-02" db="EMBL/GenBank/DDBJ databases">
        <authorList>
            <person name="Nowell W R."/>
        </authorList>
    </citation>
    <scope>NUCLEOTIDE SEQUENCE</scope>
</reference>
<dbReference type="EMBL" id="CAJNOU010004220">
    <property type="protein sequence ID" value="CAF1432145.1"/>
    <property type="molecule type" value="Genomic_DNA"/>
</dbReference>
<keyword evidence="4" id="KW-0808">Transferase</keyword>
<evidence type="ECO:0000256" key="8">
    <source>
        <dbReference type="SAM" id="Phobius"/>
    </source>
</evidence>
<feature type="transmembrane region" description="Helical" evidence="8">
    <location>
        <begin position="245"/>
        <end position="264"/>
    </location>
</feature>
<feature type="transmembrane region" description="Helical" evidence="8">
    <location>
        <begin position="108"/>
        <end position="128"/>
    </location>
</feature>
<feature type="domain" description="Wax synthase" evidence="9">
    <location>
        <begin position="176"/>
        <end position="252"/>
    </location>
</feature>
<organism evidence="11 12">
    <name type="scientific">Rotaria sordida</name>
    <dbReference type="NCBI Taxonomy" id="392033"/>
    <lineage>
        <taxon>Eukaryota</taxon>
        <taxon>Metazoa</taxon>
        <taxon>Spiralia</taxon>
        <taxon>Gnathifera</taxon>
        <taxon>Rotifera</taxon>
        <taxon>Eurotatoria</taxon>
        <taxon>Bdelloidea</taxon>
        <taxon>Philodinida</taxon>
        <taxon>Philodinidae</taxon>
        <taxon>Rotaria</taxon>
    </lineage>
</organism>
<dbReference type="PANTHER" id="PTHR31595:SF57">
    <property type="entry name" value="OS04G0481900 PROTEIN"/>
    <property type="match status" value="1"/>
</dbReference>
<evidence type="ECO:0000256" key="1">
    <source>
        <dbReference type="ARBA" id="ARBA00004141"/>
    </source>
</evidence>
<protein>
    <recommendedName>
        <fullName evidence="9">Wax synthase domain-containing protein</fullName>
    </recommendedName>
</protein>
<comment type="similarity">
    <text evidence="3">Belongs to the wax synthase family.</text>
</comment>
<keyword evidence="5 8" id="KW-0812">Transmembrane</keyword>
<dbReference type="InterPro" id="IPR032805">
    <property type="entry name" value="Wax_synthase_dom"/>
</dbReference>
<evidence type="ECO:0000313" key="12">
    <source>
        <dbReference type="Proteomes" id="UP000663874"/>
    </source>
</evidence>
<dbReference type="Proteomes" id="UP000663874">
    <property type="component" value="Unassembled WGS sequence"/>
</dbReference>
<dbReference type="GO" id="GO:0016020">
    <property type="term" value="C:membrane"/>
    <property type="evidence" value="ECO:0007669"/>
    <property type="project" value="UniProtKB-SubCell"/>
</dbReference>
<dbReference type="Proteomes" id="UP000663889">
    <property type="component" value="Unassembled WGS sequence"/>
</dbReference>
<dbReference type="EMBL" id="CAJOBE010000628">
    <property type="protein sequence ID" value="CAF3667889.1"/>
    <property type="molecule type" value="Genomic_DNA"/>
</dbReference>
<keyword evidence="7 8" id="KW-0472">Membrane</keyword>
<gene>
    <name evidence="11" type="ORF">FNK824_LOCUS6991</name>
    <name evidence="10" type="ORF">SEV965_LOCUS32802</name>
</gene>
<dbReference type="GO" id="GO:0008374">
    <property type="term" value="F:O-acyltransferase activity"/>
    <property type="evidence" value="ECO:0007669"/>
    <property type="project" value="InterPro"/>
</dbReference>
<sequence>MYSQIIPLSWCLHIVLCFYLIRPIRIILYRALLTLIPCFILIFIGCHNLPYLHMSSILTISLYWMITIRLIHLIIFSPDETNSFRIYALKFLWFFLPIIPCQSKNSISFYLILASIKILLTHWIFQWLRICEPNDSYGRLAMFYIYICTGTFLNDIQIVLVRLITLNKYSLVEFNNYPFLSKSIREFWGRRYNRLVGILLKEAIFDPIRRLPYSSAIVGALASFIMSGILHVHVAVAGFGTSSPLSPFLFFLLQGIACCIEVMCPFTPPKLLGILLTHGFLLITAPLYVGLFTRAGPEFYEFNKPLLFDATWFPKLPVPNFCPK</sequence>
<dbReference type="PANTHER" id="PTHR31595">
    <property type="entry name" value="LONG-CHAIN-ALCOHOL O-FATTY-ACYLTRANSFERASE 3-RELATED"/>
    <property type="match status" value="1"/>
</dbReference>
<evidence type="ECO:0000259" key="9">
    <source>
        <dbReference type="Pfam" id="PF13813"/>
    </source>
</evidence>
<name>A0A818SI50_9BILA</name>
<comment type="caution">
    <text evidence="11">The sequence shown here is derived from an EMBL/GenBank/DDBJ whole genome shotgun (WGS) entry which is preliminary data.</text>
</comment>
<proteinExistence type="inferred from homology"/>
<evidence type="ECO:0000256" key="7">
    <source>
        <dbReference type="ARBA" id="ARBA00023136"/>
    </source>
</evidence>
<dbReference type="Pfam" id="PF13813">
    <property type="entry name" value="MBOAT_2"/>
    <property type="match status" value="1"/>
</dbReference>
<feature type="transmembrane region" description="Helical" evidence="8">
    <location>
        <begin position="5"/>
        <end position="21"/>
    </location>
</feature>
<feature type="transmembrane region" description="Helical" evidence="8">
    <location>
        <begin position="140"/>
        <end position="161"/>
    </location>
</feature>
<evidence type="ECO:0000256" key="6">
    <source>
        <dbReference type="ARBA" id="ARBA00022989"/>
    </source>
</evidence>
<feature type="transmembrane region" description="Helical" evidence="8">
    <location>
        <begin position="271"/>
        <end position="291"/>
    </location>
</feature>
<comment type="pathway">
    <text evidence="2">Secondary metabolite biosynthesis.</text>
</comment>
<accession>A0A818SI50</accession>
<feature type="transmembrane region" description="Helical" evidence="8">
    <location>
        <begin position="27"/>
        <end position="45"/>
    </location>
</feature>
<evidence type="ECO:0000313" key="10">
    <source>
        <dbReference type="EMBL" id="CAF1432145.1"/>
    </source>
</evidence>
<evidence type="ECO:0000256" key="4">
    <source>
        <dbReference type="ARBA" id="ARBA00022679"/>
    </source>
</evidence>
<feature type="transmembrane region" description="Helical" evidence="8">
    <location>
        <begin position="57"/>
        <end position="78"/>
    </location>
</feature>
<dbReference type="InterPro" id="IPR044851">
    <property type="entry name" value="Wax_synthase"/>
</dbReference>
<dbReference type="GO" id="GO:0006629">
    <property type="term" value="P:lipid metabolic process"/>
    <property type="evidence" value="ECO:0007669"/>
    <property type="project" value="InterPro"/>
</dbReference>
<dbReference type="AlphaFoldDB" id="A0A818SI50"/>
<evidence type="ECO:0000256" key="2">
    <source>
        <dbReference type="ARBA" id="ARBA00005179"/>
    </source>
</evidence>
<keyword evidence="6 8" id="KW-1133">Transmembrane helix</keyword>
<feature type="transmembrane region" description="Helical" evidence="8">
    <location>
        <begin position="216"/>
        <end position="239"/>
    </location>
</feature>